<evidence type="ECO:0000313" key="2">
    <source>
        <dbReference type="EMBL" id="UTY33894.1"/>
    </source>
</evidence>
<organism evidence="2 3">
    <name type="scientific">Treponema putidum</name>
    <dbReference type="NCBI Taxonomy" id="221027"/>
    <lineage>
        <taxon>Bacteria</taxon>
        <taxon>Pseudomonadati</taxon>
        <taxon>Spirochaetota</taxon>
        <taxon>Spirochaetia</taxon>
        <taxon>Spirochaetales</taxon>
        <taxon>Treponemataceae</taxon>
        <taxon>Treponema</taxon>
    </lineage>
</organism>
<reference evidence="2" key="1">
    <citation type="submission" date="2019-04" db="EMBL/GenBank/DDBJ databases">
        <title>Whole genome sequencing of oral phylogroup 2 treponemes.</title>
        <authorList>
            <person name="Chan Y."/>
            <person name="Zeng H.H."/>
            <person name="Yu X.L."/>
            <person name="Leung W.K."/>
            <person name="Watt R.M."/>
        </authorList>
    </citation>
    <scope>NUCLEOTIDE SEQUENCE</scope>
    <source>
        <strain evidence="2">OMZ 835</strain>
    </source>
</reference>
<name>A0AAE9MTE8_9SPIR</name>
<dbReference type="GO" id="GO:0051536">
    <property type="term" value="F:iron-sulfur cluster binding"/>
    <property type="evidence" value="ECO:0007669"/>
    <property type="project" value="InterPro"/>
</dbReference>
<dbReference type="SUPFAM" id="SSF82649">
    <property type="entry name" value="SufE/NifU"/>
    <property type="match status" value="1"/>
</dbReference>
<dbReference type="GO" id="GO:0005506">
    <property type="term" value="F:iron ion binding"/>
    <property type="evidence" value="ECO:0007669"/>
    <property type="project" value="InterPro"/>
</dbReference>
<gene>
    <name evidence="2" type="ORF">E4N74_07695</name>
</gene>
<dbReference type="Gene3D" id="3.90.1010.10">
    <property type="match status" value="1"/>
</dbReference>
<dbReference type="InterPro" id="IPR002871">
    <property type="entry name" value="NIF_FeS_clus_asmbl_NifU_N"/>
</dbReference>
<sequence length="148" mass="16738">MDIDTIYQEMILEYSRKKENCRELSGEGVKIERGHNPSCGDDLTLLIREKDGIIEDASFLGRGCAISTASTNMLIELIKGKPSEEGKRKIEIFFKMMNGNEVSEEEKEELEDAQILEYFAEMPARIKCATLSWHSADVLLNEKKGGVF</sequence>
<dbReference type="Proteomes" id="UP001058682">
    <property type="component" value="Chromosome"/>
</dbReference>
<feature type="domain" description="NIF system FeS cluster assembly NifU N-terminal" evidence="1">
    <location>
        <begin position="7"/>
        <end position="98"/>
    </location>
</feature>
<dbReference type="PANTHER" id="PTHR10093">
    <property type="entry name" value="IRON-SULFUR CLUSTER ASSEMBLY ENZYME NIFU HOMOLOG"/>
    <property type="match status" value="1"/>
</dbReference>
<dbReference type="Pfam" id="PF01592">
    <property type="entry name" value="NifU_N"/>
    <property type="match status" value="1"/>
</dbReference>
<dbReference type="GO" id="GO:0016226">
    <property type="term" value="P:iron-sulfur cluster assembly"/>
    <property type="evidence" value="ECO:0007669"/>
    <property type="project" value="InterPro"/>
</dbReference>
<accession>A0AAE9MTE8</accession>
<dbReference type="RefSeq" id="WP_145475353.1">
    <property type="nucleotide sequence ID" value="NZ_CP038803.1"/>
</dbReference>
<evidence type="ECO:0000313" key="3">
    <source>
        <dbReference type="Proteomes" id="UP001058682"/>
    </source>
</evidence>
<dbReference type="CDD" id="cd06664">
    <property type="entry name" value="IscU_like"/>
    <property type="match status" value="1"/>
</dbReference>
<proteinExistence type="predicted"/>
<protein>
    <submittedName>
        <fullName evidence="2">SUF system NifU family Fe-S cluster assembly protein</fullName>
    </submittedName>
</protein>
<dbReference type="NCBIfam" id="TIGR01994">
    <property type="entry name" value="SUF_scaf_2"/>
    <property type="match status" value="1"/>
</dbReference>
<dbReference type="EMBL" id="CP038804">
    <property type="protein sequence ID" value="UTY33894.1"/>
    <property type="molecule type" value="Genomic_DNA"/>
</dbReference>
<evidence type="ECO:0000259" key="1">
    <source>
        <dbReference type="Pfam" id="PF01592"/>
    </source>
</evidence>
<dbReference type="AlphaFoldDB" id="A0AAE9MTE8"/>